<dbReference type="InterPro" id="IPR013103">
    <property type="entry name" value="RVT_2"/>
</dbReference>
<evidence type="ECO:0000259" key="2">
    <source>
        <dbReference type="Pfam" id="PF07727"/>
    </source>
</evidence>
<dbReference type="CDD" id="cd09272">
    <property type="entry name" value="RNase_HI_RT_Ty1"/>
    <property type="match status" value="1"/>
</dbReference>
<feature type="compositionally biased region" description="Polar residues" evidence="1">
    <location>
        <begin position="75"/>
        <end position="87"/>
    </location>
</feature>
<protein>
    <submittedName>
        <fullName evidence="4">Retrovirus-related pol polyprotein from transposon TNT 1-94</fullName>
    </submittedName>
</protein>
<feature type="domain" description="Reverse transcriptase Ty1/copia-type" evidence="2">
    <location>
        <begin position="923"/>
        <end position="1015"/>
    </location>
</feature>
<feature type="region of interest" description="Disordered" evidence="1">
    <location>
        <begin position="67"/>
        <end position="87"/>
    </location>
</feature>
<dbReference type="Pfam" id="PF13976">
    <property type="entry name" value="gag_pre-integrs"/>
    <property type="match status" value="1"/>
</dbReference>
<proteinExistence type="predicted"/>
<comment type="caution">
    <text evidence="4">The sequence shown here is derived from an EMBL/GenBank/DDBJ whole genome shotgun (WGS) entry which is preliminary data.</text>
</comment>
<feature type="compositionally biased region" description="Basic and acidic residues" evidence="1">
    <location>
        <begin position="409"/>
        <end position="418"/>
    </location>
</feature>
<name>A0ABQ5DEG3_9ASTR</name>
<feature type="domain" description="GAG-pre-integrase" evidence="3">
    <location>
        <begin position="753"/>
        <end position="805"/>
    </location>
</feature>
<dbReference type="PANTHER" id="PTHR11439">
    <property type="entry name" value="GAG-POL-RELATED RETROTRANSPOSON"/>
    <property type="match status" value="1"/>
</dbReference>
<keyword evidence="5" id="KW-1185">Reference proteome</keyword>
<evidence type="ECO:0000313" key="4">
    <source>
        <dbReference type="EMBL" id="GJT37347.1"/>
    </source>
</evidence>
<feature type="compositionally biased region" description="Low complexity" evidence="1">
    <location>
        <begin position="352"/>
        <end position="363"/>
    </location>
</feature>
<dbReference type="EMBL" id="BQNB010015216">
    <property type="protein sequence ID" value="GJT37347.1"/>
    <property type="molecule type" value="Genomic_DNA"/>
</dbReference>
<accession>A0ABQ5DEG3</accession>
<dbReference type="Pfam" id="PF07727">
    <property type="entry name" value="RVT_2"/>
    <property type="match status" value="1"/>
</dbReference>
<evidence type="ECO:0000313" key="5">
    <source>
        <dbReference type="Proteomes" id="UP001151760"/>
    </source>
</evidence>
<dbReference type="PANTHER" id="PTHR11439:SF483">
    <property type="entry name" value="PEPTIDE SYNTHASE GLIP-LIKE, PUTATIVE (AFU_ORTHOLOGUE AFUA_3G12920)-RELATED"/>
    <property type="match status" value="1"/>
</dbReference>
<feature type="region of interest" description="Disordered" evidence="1">
    <location>
        <begin position="307"/>
        <end position="448"/>
    </location>
</feature>
<gene>
    <name evidence="4" type="ORF">Tco_0937212</name>
</gene>
<sequence>MCPKVILLKASTNHEVTVEIEDACIIRKVMRKEKTCGQMMDESNDVTEEEYERINEELYGDVNVSKQVKDDDQATQKTDAPIPSSSFSSDHVAKFLNFDNIASTNTEVVSIMDINVQHEVPRASSLLTIHVFVISEQDVINESKTVITTSAPTISSLLSSLYPVIQQIASIPTPTTTKATTSTTVVLDSKTFTALHQRNTNFEKEVKELKDVDNSTKVISKIHSEVPKAVKEYLGSSMDDVMHKLIQKNVADIIKEYYVLEFDQKITLFETMTKSKSFNKSLKQRALFHAIMESILEDEDAMNKGVAEKLKKRKPDDADKDKGPSAGLDQGLKRQKTSKDTKQSKKAKLTESSKGTSKGTSKSQPKSIGKSAPAEETVFETGDTQGPHNLGKDIGNIDEPPVVNVDPNDWFKKPERPPTSDPKWNKGKTSKSFDKNSEEPSTSNTPIKIEVPNELPKIKRMRLVDDVVDICNKCLEFEAEPVKKNDVYIELSKREHAEILWEIVESARALSPLDSNLDSACYEKLVVVTPKNKDNKVRFVDPVTSSRNTQKQVDFHKPKDSNQHLLHSIGVISSAGANGSKPISNTKNNRISQSLNSNMTNNIEDQSRSIKYRKNKKNRAAKTKCNAYVMQSVLNVNSKSVCAICNECLFNENHDKCVLDYVHDVNVLSKSKPAKRKNKKQIWKPTSKVYTIIGYKWKPIGCCPNYSVVFGSRFSKHMTRNYSQLTNFVNKFISTVKFGNDQIDKIIGSWGTNLYTLSISDMMKSSPICHLSKASKIKSWLWHRRLSHLNFGTIDQLARQGLVRGPAVNEMTPGTLSSGLVLQPPSSTPFFPPTRDNWDTLLQPLFDEYFCPPPCVDHPVPEVAAPVPTISTESPSHVIPSGAEEANHDIEVAHMDNNPQFGIQIPEPSSKESSSHVVIPNNVQSIYKVKLDKLGGAFKNKAQLVARGYRQEEVIDFEESFAPVARLEAICIFLAFVAHMNMVVYQMDVKTTFLNGILREEVYVSQPDGDPMDTPMVEKSKLDAHPQGKEVDLTGYHGMIGSLMYLTASRPDLQFVVYADHAGCQDTRRSTSGKAEYIALSGCCAQILWMRSQLTDYGLGFNKIPLYCDNKSAMLDVATTSKIPNPSILTSDTTSSKRKWKMGWLNCISSEQNISWKIFLPRHWDENDLNFLSTSLE</sequence>
<organism evidence="4 5">
    <name type="scientific">Tanacetum coccineum</name>
    <dbReference type="NCBI Taxonomy" id="301880"/>
    <lineage>
        <taxon>Eukaryota</taxon>
        <taxon>Viridiplantae</taxon>
        <taxon>Streptophyta</taxon>
        <taxon>Embryophyta</taxon>
        <taxon>Tracheophyta</taxon>
        <taxon>Spermatophyta</taxon>
        <taxon>Magnoliopsida</taxon>
        <taxon>eudicotyledons</taxon>
        <taxon>Gunneridae</taxon>
        <taxon>Pentapetalae</taxon>
        <taxon>asterids</taxon>
        <taxon>campanulids</taxon>
        <taxon>Asterales</taxon>
        <taxon>Asteraceae</taxon>
        <taxon>Asteroideae</taxon>
        <taxon>Anthemideae</taxon>
        <taxon>Anthemidinae</taxon>
        <taxon>Tanacetum</taxon>
    </lineage>
</organism>
<evidence type="ECO:0000259" key="3">
    <source>
        <dbReference type="Pfam" id="PF13976"/>
    </source>
</evidence>
<reference evidence="4" key="2">
    <citation type="submission" date="2022-01" db="EMBL/GenBank/DDBJ databases">
        <authorList>
            <person name="Yamashiro T."/>
            <person name="Shiraishi A."/>
            <person name="Satake H."/>
            <person name="Nakayama K."/>
        </authorList>
    </citation>
    <scope>NUCLEOTIDE SEQUENCE</scope>
</reference>
<feature type="compositionally biased region" description="Basic and acidic residues" evidence="1">
    <location>
        <begin position="337"/>
        <end position="351"/>
    </location>
</feature>
<feature type="compositionally biased region" description="Basic and acidic residues" evidence="1">
    <location>
        <begin position="307"/>
        <end position="323"/>
    </location>
</feature>
<dbReference type="Proteomes" id="UP001151760">
    <property type="component" value="Unassembled WGS sequence"/>
</dbReference>
<dbReference type="InterPro" id="IPR025724">
    <property type="entry name" value="GAG-pre-integrase_dom"/>
</dbReference>
<reference evidence="4" key="1">
    <citation type="journal article" date="2022" name="Int. J. Mol. Sci.">
        <title>Draft Genome of Tanacetum Coccineum: Genomic Comparison of Closely Related Tanacetum-Family Plants.</title>
        <authorList>
            <person name="Yamashiro T."/>
            <person name="Shiraishi A."/>
            <person name="Nakayama K."/>
            <person name="Satake H."/>
        </authorList>
    </citation>
    <scope>NUCLEOTIDE SEQUENCE</scope>
</reference>
<evidence type="ECO:0000256" key="1">
    <source>
        <dbReference type="SAM" id="MobiDB-lite"/>
    </source>
</evidence>